<dbReference type="AlphaFoldDB" id="A0AB36NYB0"/>
<reference evidence="1 4" key="1">
    <citation type="submission" date="2016-11" db="EMBL/GenBank/DDBJ databases">
        <title>Whole genomes of Flavobacteriaceae.</title>
        <authorList>
            <person name="Stine C."/>
            <person name="Li C."/>
            <person name="Tadesse D."/>
        </authorList>
    </citation>
    <scope>NUCLEOTIDE SEQUENCE [LARGE SCALE GENOMIC DNA]</scope>
    <source>
        <strain evidence="1 4">ATCC 19366</strain>
    </source>
</reference>
<dbReference type="InterPro" id="IPR001611">
    <property type="entry name" value="Leu-rich_rpt"/>
</dbReference>
<sequence>MSLDKTIRENSNGKYLTIHANYFQEGIEYAGQIGISQIQLRGILGSGSENPGFEVNFKEFEKISKILKVISFAGTIENVVHLESIYSLENIEKISFQQKQKFTIDISKFPNIVHLGGEYWKGLHNIDKAFSLKSMVLLKIPDSNLQRFSELVNLRILHIYSSKIQSIEGIEKLPIEELSLVRNTYLKDIQTLKQLTFLKELSIEKCKFLTDFSFLGNTSIKELFIDDLNSIKFISSMISLEKINFWNCKDGDMTPLLELKSLKEINFYPNRKHYSHTIEEIIEITGARRGRNV</sequence>
<dbReference type="InterPro" id="IPR032675">
    <property type="entry name" value="LRR_dom_sf"/>
</dbReference>
<dbReference type="RefSeq" id="WP_073392795.1">
    <property type="nucleotide sequence ID" value="NZ_FRBX01000001.1"/>
</dbReference>
<evidence type="ECO:0000313" key="4">
    <source>
        <dbReference type="Proteomes" id="UP000198431"/>
    </source>
</evidence>
<evidence type="ECO:0000313" key="3">
    <source>
        <dbReference type="Proteomes" id="UP000184216"/>
    </source>
</evidence>
<dbReference type="Gene3D" id="3.80.10.10">
    <property type="entry name" value="Ribonuclease Inhibitor"/>
    <property type="match status" value="1"/>
</dbReference>
<comment type="caution">
    <text evidence="1">The sequence shown here is derived from an EMBL/GenBank/DDBJ whole genome shotgun (WGS) entry which is preliminary data.</text>
</comment>
<name>A0AB36NYB0_9FLAO</name>
<dbReference type="Proteomes" id="UP000198431">
    <property type="component" value="Unassembled WGS sequence"/>
</dbReference>
<dbReference type="Proteomes" id="UP000184216">
    <property type="component" value="Unassembled WGS sequence"/>
</dbReference>
<gene>
    <name evidence="1" type="ORF">B0A72_15090</name>
    <name evidence="2" type="ORF">SAMN05444387_0054</name>
</gene>
<organism evidence="1 4">
    <name type="scientific">Flavobacterium pectinovorum</name>
    <dbReference type="NCBI Taxonomy" id="29533"/>
    <lineage>
        <taxon>Bacteria</taxon>
        <taxon>Pseudomonadati</taxon>
        <taxon>Bacteroidota</taxon>
        <taxon>Flavobacteriia</taxon>
        <taxon>Flavobacteriales</taxon>
        <taxon>Flavobacteriaceae</taxon>
        <taxon>Flavobacterium</taxon>
    </lineage>
</organism>
<evidence type="ECO:0000313" key="1">
    <source>
        <dbReference type="EMBL" id="OXB03264.1"/>
    </source>
</evidence>
<reference evidence="2 3" key="2">
    <citation type="submission" date="2016-11" db="EMBL/GenBank/DDBJ databases">
        <authorList>
            <person name="Varghese N."/>
            <person name="Submissions S."/>
        </authorList>
    </citation>
    <scope>NUCLEOTIDE SEQUENCE [LARGE SCALE GENOMIC DNA]</scope>
    <source>
        <strain evidence="2 3">DSM 6368</strain>
    </source>
</reference>
<dbReference type="EMBL" id="MUHB01000014">
    <property type="protein sequence ID" value="OXB03264.1"/>
    <property type="molecule type" value="Genomic_DNA"/>
</dbReference>
<evidence type="ECO:0000313" key="2">
    <source>
        <dbReference type="EMBL" id="SHL21873.1"/>
    </source>
</evidence>
<accession>A0AB36NYB0</accession>
<keyword evidence="3" id="KW-1185">Reference proteome</keyword>
<dbReference type="EMBL" id="FRBX01000001">
    <property type="protein sequence ID" value="SHL21873.1"/>
    <property type="molecule type" value="Genomic_DNA"/>
</dbReference>
<proteinExistence type="predicted"/>
<dbReference type="SUPFAM" id="SSF52058">
    <property type="entry name" value="L domain-like"/>
    <property type="match status" value="1"/>
</dbReference>
<protein>
    <submittedName>
        <fullName evidence="2">Internalin A</fullName>
    </submittedName>
</protein>
<dbReference type="PROSITE" id="PS51450">
    <property type="entry name" value="LRR"/>
    <property type="match status" value="1"/>
</dbReference>